<protein>
    <submittedName>
        <fullName evidence="5">DNA-binding response regulator</fullName>
    </submittedName>
</protein>
<keyword evidence="2" id="KW-0597">Phosphoprotein</keyword>
<evidence type="ECO:0000256" key="1">
    <source>
        <dbReference type="ARBA" id="ARBA00023125"/>
    </source>
</evidence>
<evidence type="ECO:0000256" key="2">
    <source>
        <dbReference type="PROSITE-ProRule" id="PRU00169"/>
    </source>
</evidence>
<evidence type="ECO:0000259" key="3">
    <source>
        <dbReference type="PROSITE" id="PS50110"/>
    </source>
</evidence>
<dbReference type="InterPro" id="IPR011006">
    <property type="entry name" value="CheY-like_superfamily"/>
</dbReference>
<gene>
    <name evidence="5" type="ORF">PEDI_43500</name>
</gene>
<evidence type="ECO:0000259" key="4">
    <source>
        <dbReference type="PROSITE" id="PS50930"/>
    </source>
</evidence>
<dbReference type="InterPro" id="IPR039420">
    <property type="entry name" value="WalR-like"/>
</dbReference>
<dbReference type="PROSITE" id="PS50110">
    <property type="entry name" value="RESPONSE_REGULATORY"/>
    <property type="match status" value="1"/>
</dbReference>
<evidence type="ECO:0000313" key="6">
    <source>
        <dbReference type="Proteomes" id="UP001310022"/>
    </source>
</evidence>
<name>A0AAN4W369_9BACT</name>
<dbReference type="PROSITE" id="PS50930">
    <property type="entry name" value="HTH_LYTTR"/>
    <property type="match status" value="1"/>
</dbReference>
<feature type="domain" description="Response regulatory" evidence="3">
    <location>
        <begin position="2"/>
        <end position="115"/>
    </location>
</feature>
<dbReference type="RefSeq" id="WP_338238912.1">
    <property type="nucleotide sequence ID" value="NZ_BQKE01000003.1"/>
</dbReference>
<reference evidence="5 6" key="1">
    <citation type="submission" date="2021-12" db="EMBL/GenBank/DDBJ databases">
        <title>Genome sequencing of bacteria with rrn-lacking chromosome and rrn-plasmid.</title>
        <authorList>
            <person name="Anda M."/>
            <person name="Iwasaki W."/>
        </authorList>
    </citation>
    <scope>NUCLEOTIDE SEQUENCE [LARGE SCALE GENOMIC DNA]</scope>
    <source>
        <strain evidence="5 6">NBRC 15940</strain>
    </source>
</reference>
<keyword evidence="6" id="KW-1185">Reference proteome</keyword>
<organism evidence="5 6">
    <name type="scientific">Persicobacter diffluens</name>
    <dbReference type="NCBI Taxonomy" id="981"/>
    <lineage>
        <taxon>Bacteria</taxon>
        <taxon>Pseudomonadati</taxon>
        <taxon>Bacteroidota</taxon>
        <taxon>Cytophagia</taxon>
        <taxon>Cytophagales</taxon>
        <taxon>Persicobacteraceae</taxon>
        <taxon>Persicobacter</taxon>
    </lineage>
</organism>
<dbReference type="GO" id="GO:0000976">
    <property type="term" value="F:transcription cis-regulatory region binding"/>
    <property type="evidence" value="ECO:0007669"/>
    <property type="project" value="TreeGrafter"/>
</dbReference>
<feature type="modified residue" description="4-aspartylphosphate" evidence="2">
    <location>
        <position position="55"/>
    </location>
</feature>
<keyword evidence="1 5" id="KW-0238">DNA-binding</keyword>
<dbReference type="Pfam" id="PF04397">
    <property type="entry name" value="LytTR"/>
    <property type="match status" value="1"/>
</dbReference>
<dbReference type="InterPro" id="IPR001789">
    <property type="entry name" value="Sig_transdc_resp-reg_receiver"/>
</dbReference>
<accession>A0AAN4W369</accession>
<dbReference type="Pfam" id="PF00072">
    <property type="entry name" value="Response_reg"/>
    <property type="match status" value="1"/>
</dbReference>
<sequence>MKILIVEDEIPAQRLLVQYINQLRPAWEIDDCLQSVEETIEYFQNGHEPDLVFVDVQLTDGLSFEAIDKIQHDVPLIFVTAFDEYAVRAFQVNGLDYILKPLDINELEKGVEKFEQSQIVVDRGLFQDFLVDFQQRKKAYRKRLLLNQVDGIEVLMVEDVALFSVEDRQVYAHTFMGKVFKVDFRLDKLEEDLDPELFFRVNRQQMIHVEAIKKLEPYFSGKWVVKTNLKEVAPLVIPKDKVVKIKQWLDR</sequence>
<proteinExistence type="predicted"/>
<dbReference type="Gene3D" id="2.40.50.1020">
    <property type="entry name" value="LytTr DNA-binding domain"/>
    <property type="match status" value="1"/>
</dbReference>
<feature type="domain" description="HTH LytTR-type" evidence="4">
    <location>
        <begin position="144"/>
        <end position="251"/>
    </location>
</feature>
<dbReference type="GO" id="GO:0032993">
    <property type="term" value="C:protein-DNA complex"/>
    <property type="evidence" value="ECO:0007669"/>
    <property type="project" value="TreeGrafter"/>
</dbReference>
<dbReference type="GO" id="GO:0000156">
    <property type="term" value="F:phosphorelay response regulator activity"/>
    <property type="evidence" value="ECO:0007669"/>
    <property type="project" value="TreeGrafter"/>
</dbReference>
<comment type="caution">
    <text evidence="5">The sequence shown here is derived from an EMBL/GenBank/DDBJ whole genome shotgun (WGS) entry which is preliminary data.</text>
</comment>
<evidence type="ECO:0000313" key="5">
    <source>
        <dbReference type="EMBL" id="GJM63798.1"/>
    </source>
</evidence>
<dbReference type="InterPro" id="IPR007492">
    <property type="entry name" value="LytTR_DNA-bd_dom"/>
</dbReference>
<dbReference type="AlphaFoldDB" id="A0AAN4W369"/>
<dbReference type="GO" id="GO:0005829">
    <property type="term" value="C:cytosol"/>
    <property type="evidence" value="ECO:0007669"/>
    <property type="project" value="TreeGrafter"/>
</dbReference>
<dbReference type="SUPFAM" id="SSF52172">
    <property type="entry name" value="CheY-like"/>
    <property type="match status" value="1"/>
</dbReference>
<dbReference type="EMBL" id="BQKE01000003">
    <property type="protein sequence ID" value="GJM63798.1"/>
    <property type="molecule type" value="Genomic_DNA"/>
</dbReference>
<dbReference type="Proteomes" id="UP001310022">
    <property type="component" value="Unassembled WGS sequence"/>
</dbReference>
<dbReference type="SMART" id="SM00850">
    <property type="entry name" value="LytTR"/>
    <property type="match status" value="1"/>
</dbReference>
<dbReference type="PANTHER" id="PTHR48111:SF69">
    <property type="entry name" value="RESPONSE REGULATOR RECEIVER"/>
    <property type="match status" value="1"/>
</dbReference>
<dbReference type="FunFam" id="3.40.50.2300:FF:000361">
    <property type="entry name" value="Two-component system response regulator"/>
    <property type="match status" value="1"/>
</dbReference>
<dbReference type="SMART" id="SM00448">
    <property type="entry name" value="REC"/>
    <property type="match status" value="1"/>
</dbReference>
<dbReference type="PANTHER" id="PTHR48111">
    <property type="entry name" value="REGULATOR OF RPOS"/>
    <property type="match status" value="1"/>
</dbReference>
<dbReference type="GO" id="GO:0006355">
    <property type="term" value="P:regulation of DNA-templated transcription"/>
    <property type="evidence" value="ECO:0007669"/>
    <property type="project" value="TreeGrafter"/>
</dbReference>
<dbReference type="Gene3D" id="3.40.50.2300">
    <property type="match status" value="1"/>
</dbReference>